<organism evidence="3 4">
    <name type="scientific">Tsukamurella pseudospumae</name>
    <dbReference type="NCBI Taxonomy" id="239498"/>
    <lineage>
        <taxon>Bacteria</taxon>
        <taxon>Bacillati</taxon>
        <taxon>Actinomycetota</taxon>
        <taxon>Actinomycetes</taxon>
        <taxon>Mycobacteriales</taxon>
        <taxon>Tsukamurellaceae</taxon>
        <taxon>Tsukamurella</taxon>
    </lineage>
</organism>
<evidence type="ECO:0000313" key="3">
    <source>
        <dbReference type="EMBL" id="KXP10190.1"/>
    </source>
</evidence>
<protein>
    <submittedName>
        <fullName evidence="3">tRNA (Guanine-N1)-methyltransferase</fullName>
    </submittedName>
</protein>
<dbReference type="InterPro" id="IPR016181">
    <property type="entry name" value="Acyl_CoA_acyltransferase"/>
</dbReference>
<evidence type="ECO:0000313" key="4">
    <source>
        <dbReference type="Proteomes" id="UP000070258"/>
    </source>
</evidence>
<dbReference type="CDD" id="cd04301">
    <property type="entry name" value="NAT_SF"/>
    <property type="match status" value="1"/>
</dbReference>
<dbReference type="InterPro" id="IPR000182">
    <property type="entry name" value="GNAT_dom"/>
</dbReference>
<name>A0A138AIF0_9ACTN</name>
<dbReference type="STRING" id="239498.AXK60_06865"/>
<accession>A0A138AIF0</accession>
<gene>
    <name evidence="3" type="ORF">AXK60_06865</name>
</gene>
<evidence type="ECO:0000259" key="2">
    <source>
        <dbReference type="PROSITE" id="PS51186"/>
    </source>
</evidence>
<sequence>MTSPSLVWSTTPPDERSPVSDGLEITPFQPSDVAELLVLQRCCWVQEAIANDSLDIPPLTETHDDILQWASQWATFIMRLDGRLIGAVRGRAEADHRWHIGRVMVAPDLAGRGLGTELIALMESLAPQGTEEFVMFTGAGSERNIRTYERAGYAVSDPEPAPHGGVATVTLRKPVR</sequence>
<comment type="caution">
    <text evidence="3">The sequence shown here is derived from an EMBL/GenBank/DDBJ whole genome shotgun (WGS) entry which is preliminary data.</text>
</comment>
<dbReference type="PROSITE" id="PS51186">
    <property type="entry name" value="GNAT"/>
    <property type="match status" value="1"/>
</dbReference>
<dbReference type="Pfam" id="PF00583">
    <property type="entry name" value="Acetyltransf_1"/>
    <property type="match status" value="1"/>
</dbReference>
<dbReference type="Gene3D" id="3.40.630.30">
    <property type="match status" value="1"/>
</dbReference>
<feature type="domain" description="N-acetyltransferase" evidence="2">
    <location>
        <begin position="23"/>
        <end position="176"/>
    </location>
</feature>
<feature type="compositionally biased region" description="Polar residues" evidence="1">
    <location>
        <begin position="1"/>
        <end position="12"/>
    </location>
</feature>
<dbReference type="GO" id="GO:0016747">
    <property type="term" value="F:acyltransferase activity, transferring groups other than amino-acyl groups"/>
    <property type="evidence" value="ECO:0007669"/>
    <property type="project" value="InterPro"/>
</dbReference>
<dbReference type="Proteomes" id="UP000070258">
    <property type="component" value="Unassembled WGS sequence"/>
</dbReference>
<dbReference type="AlphaFoldDB" id="A0A138AIF0"/>
<evidence type="ECO:0000256" key="1">
    <source>
        <dbReference type="SAM" id="MobiDB-lite"/>
    </source>
</evidence>
<dbReference type="SUPFAM" id="SSF55729">
    <property type="entry name" value="Acyl-CoA N-acyltransferases (Nat)"/>
    <property type="match status" value="1"/>
</dbReference>
<reference evidence="4" key="1">
    <citation type="submission" date="2016-02" db="EMBL/GenBank/DDBJ databases">
        <authorList>
            <person name="Wen L."/>
            <person name="He K."/>
            <person name="Yang H."/>
        </authorList>
    </citation>
    <scope>NUCLEOTIDE SEQUENCE [LARGE SCALE GENOMIC DNA]</scope>
    <source>
        <strain evidence="4">JCM 15929</strain>
    </source>
</reference>
<proteinExistence type="predicted"/>
<feature type="region of interest" description="Disordered" evidence="1">
    <location>
        <begin position="1"/>
        <end position="21"/>
    </location>
</feature>
<dbReference type="EMBL" id="LSRF01000033">
    <property type="protein sequence ID" value="KXP10190.1"/>
    <property type="molecule type" value="Genomic_DNA"/>
</dbReference>